<dbReference type="GO" id="GO:0006874">
    <property type="term" value="P:intracellular calcium ion homeostasis"/>
    <property type="evidence" value="ECO:0007669"/>
    <property type="project" value="TreeGrafter"/>
</dbReference>
<evidence type="ECO:0000259" key="6">
    <source>
        <dbReference type="Pfam" id="PF01699"/>
    </source>
</evidence>
<dbReference type="Proteomes" id="UP000230088">
    <property type="component" value="Unassembled WGS sequence"/>
</dbReference>
<evidence type="ECO:0000256" key="2">
    <source>
        <dbReference type="ARBA" id="ARBA00022692"/>
    </source>
</evidence>
<name>A0A2H0YLV2_9BACT</name>
<dbReference type="EMBL" id="PEYD01000033">
    <property type="protein sequence ID" value="PIS39481.1"/>
    <property type="molecule type" value="Genomic_DNA"/>
</dbReference>
<dbReference type="Pfam" id="PF01699">
    <property type="entry name" value="Na_Ca_ex"/>
    <property type="match status" value="2"/>
</dbReference>
<keyword evidence="3 5" id="KW-1133">Transmembrane helix</keyword>
<dbReference type="InterPro" id="IPR044880">
    <property type="entry name" value="NCX_ion-bd_dom_sf"/>
</dbReference>
<accession>A0A2H0YLV2</accession>
<dbReference type="PANTHER" id="PTHR10846:SF8">
    <property type="entry name" value="INNER MEMBRANE PROTEIN YRBG"/>
    <property type="match status" value="1"/>
</dbReference>
<dbReference type="GO" id="GO:0005886">
    <property type="term" value="C:plasma membrane"/>
    <property type="evidence" value="ECO:0007669"/>
    <property type="project" value="TreeGrafter"/>
</dbReference>
<keyword evidence="2 5" id="KW-0812">Transmembrane</keyword>
<evidence type="ECO:0000256" key="3">
    <source>
        <dbReference type="ARBA" id="ARBA00022989"/>
    </source>
</evidence>
<reference evidence="8" key="1">
    <citation type="submission" date="2017-09" db="EMBL/GenBank/DDBJ databases">
        <title>Depth-based differentiation of microbial function through sediment-hosted aquifers and enrichment of novel symbionts in the deep terrestrial subsurface.</title>
        <authorList>
            <person name="Probst A.J."/>
            <person name="Ladd B."/>
            <person name="Jarett J.K."/>
            <person name="Geller-Mcgrath D.E."/>
            <person name="Sieber C.M.K."/>
            <person name="Emerson J.B."/>
            <person name="Anantharaman K."/>
            <person name="Thomas B.C."/>
            <person name="Malmstrom R."/>
            <person name="Stieglmeier M."/>
            <person name="Klingl A."/>
            <person name="Woyke T."/>
            <person name="Ryan C.M."/>
            <person name="Banfield J.F."/>
        </authorList>
    </citation>
    <scope>NUCLEOTIDE SEQUENCE [LARGE SCALE GENOMIC DNA]</scope>
</reference>
<evidence type="ECO:0000313" key="7">
    <source>
        <dbReference type="EMBL" id="PIS39481.1"/>
    </source>
</evidence>
<comment type="caution">
    <text evidence="7">The sequence shown here is derived from an EMBL/GenBank/DDBJ whole genome shotgun (WGS) entry which is preliminary data.</text>
</comment>
<feature type="transmembrane region" description="Helical" evidence="5">
    <location>
        <begin position="174"/>
        <end position="197"/>
    </location>
</feature>
<dbReference type="GO" id="GO:0005262">
    <property type="term" value="F:calcium channel activity"/>
    <property type="evidence" value="ECO:0007669"/>
    <property type="project" value="TreeGrafter"/>
</dbReference>
<evidence type="ECO:0000256" key="4">
    <source>
        <dbReference type="ARBA" id="ARBA00023136"/>
    </source>
</evidence>
<dbReference type="AlphaFoldDB" id="A0A2H0YLV2"/>
<evidence type="ECO:0000256" key="1">
    <source>
        <dbReference type="ARBA" id="ARBA00004141"/>
    </source>
</evidence>
<dbReference type="Gene3D" id="1.20.1420.30">
    <property type="entry name" value="NCX, central ion-binding region"/>
    <property type="match status" value="1"/>
</dbReference>
<sequence>MLWFNILIFLTSLVLLAFSGRWLVDALLRVGKFLGWKEFVVAFFLCAISVSIPNFFVGIISALNNVPELSFGDIIGGNVIALTLLIGLGALISKAGLQAQSRTVKGSFLFTIFIAIFPLFLASDGAISRTDGILLILIFFGYIFWLFQRKERFIKTYDGNSEPMGLKFIFKNSFLFIISVPLLLIAAMGIVSSSLFFANYFNLPLPLIGILIVSLGNSLPELSFIFQAARKNQDWLILGDLMGGVVITSTLVLGIVSLISPIKLINLPIIIIARIFLIISALFFLFFIRIGRKITKKEAVFLLGIYVVFIVVEILMK</sequence>
<dbReference type="InterPro" id="IPR004837">
    <property type="entry name" value="NaCa_Exmemb"/>
</dbReference>
<organism evidence="7 8">
    <name type="scientific">Candidatus Nealsonbacteria bacterium CG08_land_8_20_14_0_20_38_20</name>
    <dbReference type="NCBI Taxonomy" id="1974705"/>
    <lineage>
        <taxon>Bacteria</taxon>
        <taxon>Candidatus Nealsoniibacteriota</taxon>
    </lineage>
</organism>
<proteinExistence type="predicted"/>
<feature type="transmembrane region" description="Helical" evidence="5">
    <location>
        <begin position="235"/>
        <end position="259"/>
    </location>
</feature>
<feature type="domain" description="Sodium/calcium exchanger membrane region" evidence="6">
    <location>
        <begin position="174"/>
        <end position="313"/>
    </location>
</feature>
<feature type="transmembrane region" description="Helical" evidence="5">
    <location>
        <begin position="74"/>
        <end position="92"/>
    </location>
</feature>
<dbReference type="GO" id="GO:0008273">
    <property type="term" value="F:calcium, potassium:sodium antiporter activity"/>
    <property type="evidence" value="ECO:0007669"/>
    <property type="project" value="TreeGrafter"/>
</dbReference>
<dbReference type="InterPro" id="IPR004481">
    <property type="entry name" value="K/Na/Ca-exchanger"/>
</dbReference>
<feature type="transmembrane region" description="Helical" evidence="5">
    <location>
        <begin position="104"/>
        <end position="121"/>
    </location>
</feature>
<feature type="transmembrane region" description="Helical" evidence="5">
    <location>
        <begin position="203"/>
        <end position="223"/>
    </location>
</feature>
<keyword evidence="4 5" id="KW-0472">Membrane</keyword>
<feature type="transmembrane region" description="Helical" evidence="5">
    <location>
        <begin position="40"/>
        <end position="62"/>
    </location>
</feature>
<feature type="transmembrane region" description="Helical" evidence="5">
    <location>
        <begin position="6"/>
        <end position="28"/>
    </location>
</feature>
<feature type="domain" description="Sodium/calcium exchanger membrane region" evidence="6">
    <location>
        <begin position="5"/>
        <end position="147"/>
    </location>
</feature>
<feature type="transmembrane region" description="Helical" evidence="5">
    <location>
        <begin position="299"/>
        <end position="316"/>
    </location>
</feature>
<gene>
    <name evidence="7" type="ORF">COT33_01690</name>
</gene>
<comment type="subcellular location">
    <subcellularLocation>
        <location evidence="1">Membrane</location>
        <topology evidence="1">Multi-pass membrane protein</topology>
    </subcellularLocation>
</comment>
<evidence type="ECO:0000313" key="8">
    <source>
        <dbReference type="Proteomes" id="UP000230088"/>
    </source>
</evidence>
<feature type="transmembrane region" description="Helical" evidence="5">
    <location>
        <begin position="265"/>
        <end position="287"/>
    </location>
</feature>
<dbReference type="PANTHER" id="PTHR10846">
    <property type="entry name" value="SODIUM/POTASSIUM/CALCIUM EXCHANGER"/>
    <property type="match status" value="1"/>
</dbReference>
<protein>
    <recommendedName>
        <fullName evidence="6">Sodium/calcium exchanger membrane region domain-containing protein</fullName>
    </recommendedName>
</protein>
<feature type="transmembrane region" description="Helical" evidence="5">
    <location>
        <begin position="127"/>
        <end position="147"/>
    </location>
</feature>
<evidence type="ECO:0000256" key="5">
    <source>
        <dbReference type="SAM" id="Phobius"/>
    </source>
</evidence>